<evidence type="ECO:0000256" key="3">
    <source>
        <dbReference type="ARBA" id="ARBA00022723"/>
    </source>
</evidence>
<comment type="caution">
    <text evidence="10">The sequence shown here is derived from an EMBL/GenBank/DDBJ whole genome shotgun (WGS) entry which is preliminary data.</text>
</comment>
<dbReference type="AlphaFoldDB" id="E7RTP2"/>
<reference evidence="10 11" key="1">
    <citation type="submission" date="2010-12" db="EMBL/GenBank/DDBJ databases">
        <authorList>
            <person name="Muzny D."/>
            <person name="Qin X."/>
            <person name="Deng J."/>
            <person name="Jiang H."/>
            <person name="Liu Y."/>
            <person name="Qu J."/>
            <person name="Song X.-Z."/>
            <person name="Zhang L."/>
            <person name="Thornton R."/>
            <person name="Coyle M."/>
            <person name="Francisco L."/>
            <person name="Jackson L."/>
            <person name="Javaid M."/>
            <person name="Korchina V."/>
            <person name="Kovar C."/>
            <person name="Mata R."/>
            <person name="Mathew T."/>
            <person name="Ngo R."/>
            <person name="Nguyen L."/>
            <person name="Nguyen N."/>
            <person name="Okwuonu G."/>
            <person name="Ongeri F."/>
            <person name="Pham C."/>
            <person name="Simmons D."/>
            <person name="Wilczek-Boney K."/>
            <person name="Hale W."/>
            <person name="Jakkamsetti A."/>
            <person name="Pham P."/>
            <person name="Ruth R."/>
            <person name="San Lucas F."/>
            <person name="Warren J."/>
            <person name="Zhang J."/>
            <person name="Zhao Z."/>
            <person name="Zhou C."/>
            <person name="Zhu D."/>
            <person name="Lee S."/>
            <person name="Bess C."/>
            <person name="Blankenburg K."/>
            <person name="Forbes L."/>
            <person name="Fu Q."/>
            <person name="Gubbala S."/>
            <person name="Hirani K."/>
            <person name="Jayaseelan J.C."/>
            <person name="Lara F."/>
            <person name="Munidasa M."/>
            <person name="Palculict T."/>
            <person name="Patil S."/>
            <person name="Pu L.-L."/>
            <person name="Saada N."/>
            <person name="Tang L."/>
            <person name="Weissenberger G."/>
            <person name="Zhu Y."/>
            <person name="Hemphill L."/>
            <person name="Shang Y."/>
            <person name="Youmans B."/>
            <person name="Ayvaz T."/>
            <person name="Ross M."/>
            <person name="Santibanez J."/>
            <person name="Aqrawi P."/>
            <person name="Gross S."/>
            <person name="Joshi V."/>
            <person name="Fowler G."/>
            <person name="Nazareth L."/>
            <person name="Reid J."/>
            <person name="Worley K."/>
            <person name="Petrosino J."/>
            <person name="Highlander S."/>
            <person name="Gibbs R."/>
        </authorList>
    </citation>
    <scope>NUCLEOTIDE SEQUENCE [LARGE SCALE GENOMIC DNA]</scope>
    <source>
        <strain evidence="10 11">ATCC 51599</strain>
    </source>
</reference>
<keyword evidence="8" id="KW-0732">Signal</keyword>
<dbReference type="GO" id="GO:0004089">
    <property type="term" value="F:carbonate dehydratase activity"/>
    <property type="evidence" value="ECO:0007669"/>
    <property type="project" value="UniProtKB-EC"/>
</dbReference>
<feature type="region of interest" description="Disordered" evidence="7">
    <location>
        <begin position="43"/>
        <end position="68"/>
    </location>
</feature>
<evidence type="ECO:0000256" key="1">
    <source>
        <dbReference type="ARBA" id="ARBA00010718"/>
    </source>
</evidence>
<feature type="signal peptide" evidence="8">
    <location>
        <begin position="1"/>
        <end position="34"/>
    </location>
</feature>
<sequence length="291" mass="31245">MIHIPNLRKAIMHVKQLLVPLLLSGLFLSSAAMAETAQPAADAAGASPGQVPAASSDSKPADKPAHWSYGGSEGPAYWGELSADYSQCSIGRNQSPVDLNQDDAIRSNKDAVQVDYQPMGYELVNNGHTLQATPAGSQPPLQIGSRTFTLKQFHFHDPSEHTFKGRHFPLELHLVHGAEDGALAVLAVVFQEGEENPALAPLVAESLSKGQTRKLAEPLDIRPLLPKKLSYFRLNGSLTTPPCSEGVTWVVFSSPVKASKAQIEALGQIMGGPNNRPVQPLNARILVDDDR</sequence>
<keyword evidence="4" id="KW-0862">Zinc</keyword>
<feature type="domain" description="Alpha-carbonic anhydrase" evidence="9">
    <location>
        <begin position="65"/>
        <end position="291"/>
    </location>
</feature>
<dbReference type="PROSITE" id="PS51144">
    <property type="entry name" value="ALPHA_CA_2"/>
    <property type="match status" value="1"/>
</dbReference>
<dbReference type="PANTHER" id="PTHR18952">
    <property type="entry name" value="CARBONIC ANHYDRASE"/>
    <property type="match status" value="1"/>
</dbReference>
<dbReference type="InterPro" id="IPR036398">
    <property type="entry name" value="CA_dom_sf"/>
</dbReference>
<evidence type="ECO:0000256" key="6">
    <source>
        <dbReference type="ARBA" id="ARBA00048348"/>
    </source>
</evidence>
<dbReference type="SMART" id="SM01057">
    <property type="entry name" value="Carb_anhydrase"/>
    <property type="match status" value="1"/>
</dbReference>
<evidence type="ECO:0000256" key="4">
    <source>
        <dbReference type="ARBA" id="ARBA00022833"/>
    </source>
</evidence>
<name>E7RTP2_9BURK</name>
<organism evidence="10 11">
    <name type="scientific">Lautropia mirabilis ATCC 51599</name>
    <dbReference type="NCBI Taxonomy" id="887898"/>
    <lineage>
        <taxon>Bacteria</taxon>
        <taxon>Pseudomonadati</taxon>
        <taxon>Pseudomonadota</taxon>
        <taxon>Betaproteobacteria</taxon>
        <taxon>Burkholderiales</taxon>
        <taxon>Burkholderiaceae</taxon>
        <taxon>Lautropia</taxon>
    </lineage>
</organism>
<dbReference type="Gene3D" id="3.10.200.10">
    <property type="entry name" value="Alpha carbonic anhydrase"/>
    <property type="match status" value="1"/>
</dbReference>
<proteinExistence type="inferred from homology"/>
<evidence type="ECO:0000256" key="7">
    <source>
        <dbReference type="SAM" id="MobiDB-lite"/>
    </source>
</evidence>
<comment type="catalytic activity">
    <reaction evidence="6">
        <text>hydrogencarbonate + H(+) = CO2 + H2O</text>
        <dbReference type="Rhea" id="RHEA:10748"/>
        <dbReference type="ChEBI" id="CHEBI:15377"/>
        <dbReference type="ChEBI" id="CHEBI:15378"/>
        <dbReference type="ChEBI" id="CHEBI:16526"/>
        <dbReference type="ChEBI" id="CHEBI:17544"/>
        <dbReference type="EC" id="4.2.1.1"/>
    </reaction>
</comment>
<dbReference type="Proteomes" id="UP000011021">
    <property type="component" value="Unassembled WGS sequence"/>
</dbReference>
<accession>E7RTP2</accession>
<dbReference type="HOGENOM" id="CLU_039326_0_2_4"/>
<dbReference type="SUPFAM" id="SSF51069">
    <property type="entry name" value="Carbonic anhydrase"/>
    <property type="match status" value="1"/>
</dbReference>
<feature type="chain" id="PRO_5003224011" description="carbonic anhydrase" evidence="8">
    <location>
        <begin position="35"/>
        <end position="291"/>
    </location>
</feature>
<dbReference type="PANTHER" id="PTHR18952:SF265">
    <property type="entry name" value="CARBONIC ANHYDRASE"/>
    <property type="match status" value="1"/>
</dbReference>
<dbReference type="EC" id="4.2.1.1" evidence="2"/>
<evidence type="ECO:0000256" key="8">
    <source>
        <dbReference type="SAM" id="SignalP"/>
    </source>
</evidence>
<dbReference type="GO" id="GO:0008270">
    <property type="term" value="F:zinc ion binding"/>
    <property type="evidence" value="ECO:0007669"/>
    <property type="project" value="InterPro"/>
</dbReference>
<keyword evidence="11" id="KW-1185">Reference proteome</keyword>
<dbReference type="CDD" id="cd03124">
    <property type="entry name" value="alpha_CA_prokaryotic_like"/>
    <property type="match status" value="1"/>
</dbReference>
<evidence type="ECO:0000313" key="10">
    <source>
        <dbReference type="EMBL" id="EFV96128.1"/>
    </source>
</evidence>
<dbReference type="STRING" id="887898.HMPREF0551_0311"/>
<dbReference type="Pfam" id="PF00194">
    <property type="entry name" value="Carb_anhydrase"/>
    <property type="match status" value="1"/>
</dbReference>
<protein>
    <recommendedName>
        <fullName evidence="2">carbonic anhydrase</fullName>
        <ecNumber evidence="2">4.2.1.1</ecNumber>
    </recommendedName>
</protein>
<gene>
    <name evidence="10" type="ORF">HMPREF0551_0311</name>
</gene>
<dbReference type="EMBL" id="AEQP01000001">
    <property type="protein sequence ID" value="EFV96128.1"/>
    <property type="molecule type" value="Genomic_DNA"/>
</dbReference>
<keyword evidence="3" id="KW-0479">Metal-binding</keyword>
<dbReference type="eggNOG" id="COG3338">
    <property type="taxonomic scope" value="Bacteria"/>
</dbReference>
<evidence type="ECO:0000313" key="11">
    <source>
        <dbReference type="Proteomes" id="UP000011021"/>
    </source>
</evidence>
<evidence type="ECO:0000256" key="5">
    <source>
        <dbReference type="ARBA" id="ARBA00023239"/>
    </source>
</evidence>
<comment type="similarity">
    <text evidence="1">Belongs to the alpha-carbonic anhydrase family.</text>
</comment>
<keyword evidence="5 10" id="KW-0456">Lyase</keyword>
<evidence type="ECO:0000256" key="2">
    <source>
        <dbReference type="ARBA" id="ARBA00012925"/>
    </source>
</evidence>
<dbReference type="InterPro" id="IPR041891">
    <property type="entry name" value="Alpha_CA_prokaryot-like"/>
</dbReference>
<evidence type="ECO:0000259" key="9">
    <source>
        <dbReference type="PROSITE" id="PS51144"/>
    </source>
</evidence>
<dbReference type="InterPro" id="IPR023561">
    <property type="entry name" value="Carbonic_anhydrase_a-class"/>
</dbReference>
<dbReference type="InterPro" id="IPR001148">
    <property type="entry name" value="CA_dom"/>
</dbReference>